<dbReference type="EMBL" id="JACCBW010000005">
    <property type="protein sequence ID" value="NYE38651.1"/>
    <property type="molecule type" value="Genomic_DNA"/>
</dbReference>
<protein>
    <recommendedName>
        <fullName evidence="4">ATP/GTP-binding protein</fullName>
    </recommendedName>
</protein>
<feature type="compositionally biased region" description="Low complexity" evidence="1">
    <location>
        <begin position="83"/>
        <end position="94"/>
    </location>
</feature>
<dbReference type="AlphaFoldDB" id="A0A7Y9KRD3"/>
<accession>A0A7Y9KRD3</accession>
<reference evidence="2 3" key="2">
    <citation type="submission" date="2020-08" db="EMBL/GenBank/DDBJ databases">
        <title>The Agave Microbiome: Exploring the role of microbial communities in plant adaptations to desert environments.</title>
        <authorList>
            <person name="Partida-Martinez L.P."/>
        </authorList>
    </citation>
    <scope>NUCLEOTIDE SEQUENCE [LARGE SCALE GENOMIC DNA]</scope>
    <source>
        <strain evidence="2 3">AT2.17</strain>
    </source>
</reference>
<comment type="caution">
    <text evidence="2">The sequence shown here is derived from an EMBL/GenBank/DDBJ whole genome shotgun (WGS) entry which is preliminary data.</text>
</comment>
<dbReference type="RefSeq" id="WP_257030053.1">
    <property type="nucleotide sequence ID" value="NZ_JACCBW010000005.1"/>
</dbReference>
<evidence type="ECO:0000313" key="3">
    <source>
        <dbReference type="Proteomes" id="UP000549911"/>
    </source>
</evidence>
<feature type="region of interest" description="Disordered" evidence="1">
    <location>
        <begin position="1"/>
        <end position="23"/>
    </location>
</feature>
<sequence>MRTTTSPPTRAADGAWRRARTSSRRHAQPLIRLLLTALASASLTALASGTAYADGTVCGQTDPATGECLIWIHVPGNPGTPGTPGDDGPEDTGSGAACYWDGTSQGVTKPPPGPVPCTKDGAYWSNAYHCYITLVQPQPPAGDPMWQGHEPGDGAVYYCDQPQTGLLITIWTQDPPPNSGAGPTPREVAQIAIENMHLRAIDIGIAPEPGPDSIGLVGMPVWMWAKAPSSQTFGPITESASAGGITITATAKVLHITWDMGDGTEVVCDTAGSPYKPEFGRTDSPDCGHTYKKSSAGQTDDAHTVTATSSWVITWSGAGQTGTIRLDGLNRSAQIRIGEAQVLVN</sequence>
<evidence type="ECO:0008006" key="4">
    <source>
        <dbReference type="Google" id="ProtNLM"/>
    </source>
</evidence>
<evidence type="ECO:0000256" key="1">
    <source>
        <dbReference type="SAM" id="MobiDB-lite"/>
    </source>
</evidence>
<gene>
    <name evidence="2" type="ORF">F4692_003801</name>
</gene>
<reference evidence="2 3" key="1">
    <citation type="submission" date="2020-07" db="EMBL/GenBank/DDBJ databases">
        <authorList>
            <person name="Partida-Martinez L."/>
            <person name="Huntemann M."/>
            <person name="Clum A."/>
            <person name="Wang J."/>
            <person name="Palaniappan K."/>
            <person name="Ritter S."/>
            <person name="Chen I.-M."/>
            <person name="Stamatis D."/>
            <person name="Reddy T."/>
            <person name="O'Malley R."/>
            <person name="Daum C."/>
            <person name="Shapiro N."/>
            <person name="Ivanova N."/>
            <person name="Kyrpides N."/>
            <person name="Woyke T."/>
        </authorList>
    </citation>
    <scope>NUCLEOTIDE SEQUENCE [LARGE SCALE GENOMIC DNA]</scope>
    <source>
        <strain evidence="2 3">AT2.17</strain>
    </source>
</reference>
<keyword evidence="3" id="KW-1185">Reference proteome</keyword>
<name>A0A7Y9KRD3_9ACTN</name>
<feature type="region of interest" description="Disordered" evidence="1">
    <location>
        <begin position="75"/>
        <end position="94"/>
    </location>
</feature>
<organism evidence="2 3">
    <name type="scientific">Nocardioides cavernae</name>
    <dbReference type="NCBI Taxonomy" id="1921566"/>
    <lineage>
        <taxon>Bacteria</taxon>
        <taxon>Bacillati</taxon>
        <taxon>Actinomycetota</taxon>
        <taxon>Actinomycetes</taxon>
        <taxon>Propionibacteriales</taxon>
        <taxon>Nocardioidaceae</taxon>
        <taxon>Nocardioides</taxon>
    </lineage>
</organism>
<dbReference type="Proteomes" id="UP000549911">
    <property type="component" value="Unassembled WGS sequence"/>
</dbReference>
<proteinExistence type="predicted"/>
<evidence type="ECO:0000313" key="2">
    <source>
        <dbReference type="EMBL" id="NYE38651.1"/>
    </source>
</evidence>